<gene>
    <name evidence="5" type="ORF">SAMN05444320_101386</name>
</gene>
<comment type="subcellular location">
    <subcellularLocation>
        <location evidence="1">Cytoplasm</location>
    </subcellularLocation>
</comment>
<dbReference type="STRING" id="2017.SAMN05444320_101386"/>
<name>A0A1M4UE60_STRHI</name>
<evidence type="ECO:0000256" key="2">
    <source>
        <dbReference type="ARBA" id="ARBA00006411"/>
    </source>
</evidence>
<dbReference type="Pfam" id="PF14011">
    <property type="entry name" value="ESX-1_EspG"/>
    <property type="match status" value="1"/>
</dbReference>
<dbReference type="InterPro" id="IPR025734">
    <property type="entry name" value="EspG"/>
</dbReference>
<evidence type="ECO:0000256" key="3">
    <source>
        <dbReference type="ARBA" id="ARBA00022490"/>
    </source>
</evidence>
<keyword evidence="6" id="KW-1185">Reference proteome</keyword>
<evidence type="ECO:0000313" key="5">
    <source>
        <dbReference type="EMBL" id="SHE54863.1"/>
    </source>
</evidence>
<evidence type="ECO:0000256" key="1">
    <source>
        <dbReference type="ARBA" id="ARBA00004496"/>
    </source>
</evidence>
<sequence>MTRPGTPRSTRTPGTGPAVVISASAYQVAWSALRLGPPPVVLHVPPRGFLAEERAVVVADAWAELERLGLAARHRLDPVLGDALAVLADPRQAVDARIGTVDRGEVRALVATSGEIGVVAVLHDSALRLRYLYDGALGREAVGLLAEHPAGPGRPVSAPRAAIDLAARCAGPSPTAFARGLVRQGVGAADARGLARMVGGARRRGQFGAAVLDRHGRRRRASRVVAFHDTADGRYLVEERSAADGRRWATVAPTDNACLARHVQDLLDTTRRLAEGRAVGGTPATLSARVARGRGTEADRHPSD</sequence>
<evidence type="ECO:0000313" key="6">
    <source>
        <dbReference type="Proteomes" id="UP000184501"/>
    </source>
</evidence>
<comment type="similarity">
    <text evidence="2">Belongs to the EspG family.</text>
</comment>
<dbReference type="Proteomes" id="UP000184501">
    <property type="component" value="Unassembled WGS sequence"/>
</dbReference>
<keyword evidence="4" id="KW-0143">Chaperone</keyword>
<proteinExistence type="inferred from homology"/>
<protein>
    <submittedName>
        <fullName evidence="5">EspG family protein</fullName>
    </submittedName>
</protein>
<organism evidence="5 6">
    <name type="scientific">Streptoalloteichus hindustanus</name>
    <dbReference type="NCBI Taxonomy" id="2017"/>
    <lineage>
        <taxon>Bacteria</taxon>
        <taxon>Bacillati</taxon>
        <taxon>Actinomycetota</taxon>
        <taxon>Actinomycetes</taxon>
        <taxon>Pseudonocardiales</taxon>
        <taxon>Pseudonocardiaceae</taxon>
        <taxon>Streptoalloteichus</taxon>
    </lineage>
</organism>
<accession>A0A1M4UE60</accession>
<dbReference type="EMBL" id="FQVN01000001">
    <property type="protein sequence ID" value="SHE54863.1"/>
    <property type="molecule type" value="Genomic_DNA"/>
</dbReference>
<evidence type="ECO:0000256" key="4">
    <source>
        <dbReference type="ARBA" id="ARBA00023186"/>
    </source>
</evidence>
<keyword evidence="3" id="KW-0963">Cytoplasm</keyword>
<dbReference type="AlphaFoldDB" id="A0A1M4UE60"/>
<reference evidence="5 6" key="1">
    <citation type="submission" date="2016-11" db="EMBL/GenBank/DDBJ databases">
        <authorList>
            <person name="Jaros S."/>
            <person name="Januszkiewicz K."/>
            <person name="Wedrychowicz H."/>
        </authorList>
    </citation>
    <scope>NUCLEOTIDE SEQUENCE [LARGE SCALE GENOMIC DNA]</scope>
    <source>
        <strain evidence="5 6">DSM 44523</strain>
    </source>
</reference>